<dbReference type="STRING" id="2060905.A0A2B7X941"/>
<feature type="compositionally biased region" description="Polar residues" evidence="1">
    <location>
        <begin position="23"/>
        <end position="35"/>
    </location>
</feature>
<feature type="region of interest" description="Disordered" evidence="1">
    <location>
        <begin position="91"/>
        <end position="112"/>
    </location>
</feature>
<keyword evidence="3" id="KW-1185">Reference proteome</keyword>
<reference evidence="2 3" key="1">
    <citation type="submission" date="2017-10" db="EMBL/GenBank/DDBJ databases">
        <title>Comparative genomics in systemic dimorphic fungi from Ajellomycetaceae.</title>
        <authorList>
            <person name="Munoz J.F."/>
            <person name="Mcewen J.G."/>
            <person name="Clay O.K."/>
            <person name="Cuomo C.A."/>
        </authorList>
    </citation>
    <scope>NUCLEOTIDE SEQUENCE [LARGE SCALE GENOMIC DNA]</scope>
    <source>
        <strain evidence="2 3">UAMH130</strain>
    </source>
</reference>
<accession>A0A2B7X941</accession>
<organism evidence="2 3">
    <name type="scientific">Blastomyces parvus</name>
    <dbReference type="NCBI Taxonomy" id="2060905"/>
    <lineage>
        <taxon>Eukaryota</taxon>
        <taxon>Fungi</taxon>
        <taxon>Dikarya</taxon>
        <taxon>Ascomycota</taxon>
        <taxon>Pezizomycotina</taxon>
        <taxon>Eurotiomycetes</taxon>
        <taxon>Eurotiomycetidae</taxon>
        <taxon>Onygenales</taxon>
        <taxon>Ajellomycetaceae</taxon>
        <taxon>Blastomyces</taxon>
    </lineage>
</organism>
<dbReference type="InterPro" id="IPR035979">
    <property type="entry name" value="RBD_domain_sf"/>
</dbReference>
<evidence type="ECO:0000313" key="3">
    <source>
        <dbReference type="Proteomes" id="UP000224080"/>
    </source>
</evidence>
<sequence>MERSPVSSLSRLSSSQVEHASFTPGSSTLPKSSVASLPGESVSGDVLQLWIAEQDARISLLEREFGKNRLEPTKPAEKNVECRKENVPGARFDSAASLSSKPTQPRKGGAGLAGLGDDVISSQLRHQMLQLKLYSLQQRRSNAVDDSPPLSSPPRQSPESSFLDNLSLASEKPATPSQEYSVDDLRAFESHLEMKEASSWGNQGDGVRNETTKTILEVIGSPTDIVQAYGVKPKPLQSIVPGEVRTKSARRPMPMPWDGKVKYSLPTSSPYDNADQENRALKAQPHSIYPLGLFQHGLIFDPPRTGGNCYRTVAIRNLPLRCCLRHLFQGVRGGIVESAHLMNMERAAGYHMGIVTFLYEKDARAYVEFSKNHGVFFDDQRANVTMFKQPTYPMSGCMERNVNNGHTRCISIKGPRDPERYADVAAFIERKLPVYFDLGDDMVENESGTEMRVHFHSIEAASTAIEAFERYTRLADCEMSFVPDPCSRPLPVCPCH</sequence>
<feature type="compositionally biased region" description="Low complexity" evidence="1">
    <location>
        <begin position="1"/>
        <end position="15"/>
    </location>
</feature>
<dbReference type="Proteomes" id="UP000224080">
    <property type="component" value="Unassembled WGS sequence"/>
</dbReference>
<dbReference type="OrthoDB" id="5244622at2759"/>
<evidence type="ECO:0000256" key="1">
    <source>
        <dbReference type="SAM" id="MobiDB-lite"/>
    </source>
</evidence>
<dbReference type="SUPFAM" id="SSF54928">
    <property type="entry name" value="RNA-binding domain, RBD"/>
    <property type="match status" value="1"/>
</dbReference>
<dbReference type="EMBL" id="PDNC01000031">
    <property type="protein sequence ID" value="PGH05291.1"/>
    <property type="molecule type" value="Genomic_DNA"/>
</dbReference>
<dbReference type="GO" id="GO:0003676">
    <property type="term" value="F:nucleic acid binding"/>
    <property type="evidence" value="ECO:0007669"/>
    <property type="project" value="InterPro"/>
</dbReference>
<protein>
    <submittedName>
        <fullName evidence="2">Uncharacterized protein</fullName>
    </submittedName>
</protein>
<feature type="region of interest" description="Disordered" evidence="1">
    <location>
        <begin position="140"/>
        <end position="163"/>
    </location>
</feature>
<proteinExistence type="predicted"/>
<dbReference type="AlphaFoldDB" id="A0A2B7X941"/>
<comment type="caution">
    <text evidence="2">The sequence shown here is derived from an EMBL/GenBank/DDBJ whole genome shotgun (WGS) entry which is preliminary data.</text>
</comment>
<evidence type="ECO:0000313" key="2">
    <source>
        <dbReference type="EMBL" id="PGH05291.1"/>
    </source>
</evidence>
<name>A0A2B7X941_9EURO</name>
<feature type="region of interest" description="Disordered" evidence="1">
    <location>
        <begin position="1"/>
        <end position="39"/>
    </location>
</feature>
<gene>
    <name evidence="2" type="ORF">GX51_03012</name>
</gene>